<name>E7QRN0_HALPU</name>
<protein>
    <submittedName>
        <fullName evidence="3">Predicted P-loop ATPase/GTPase</fullName>
    </submittedName>
</protein>
<evidence type="ECO:0000313" key="5">
    <source>
        <dbReference type="Proteomes" id="UP000184203"/>
    </source>
</evidence>
<dbReference type="STRING" id="797209.GCA_000376445_00133"/>
<dbReference type="OrthoDB" id="39107at2157"/>
<gene>
    <name evidence="3" type="ORF">SAMN05444342_0807</name>
    <name evidence="2" type="ORF">ZOD2009_07264</name>
</gene>
<reference evidence="3" key="3">
    <citation type="submission" date="2016-11" db="EMBL/GenBank/DDBJ databases">
        <authorList>
            <person name="Jaros S."/>
            <person name="Januszkiewicz K."/>
            <person name="Wedrychowicz H."/>
        </authorList>
    </citation>
    <scope>NUCLEOTIDE SEQUENCE [LARGE SCALE GENOMIC DNA]</scope>
    <source>
        <strain evidence="3">DX253</strain>
    </source>
</reference>
<dbReference type="eggNOG" id="arCOG04328">
    <property type="taxonomic scope" value="Archaea"/>
</dbReference>
<evidence type="ECO:0000313" key="4">
    <source>
        <dbReference type="Proteomes" id="UP000003751"/>
    </source>
</evidence>
<dbReference type="Proteomes" id="UP000184203">
    <property type="component" value="Unassembled WGS sequence"/>
</dbReference>
<feature type="compositionally biased region" description="Basic and acidic residues" evidence="1">
    <location>
        <begin position="241"/>
        <end position="251"/>
    </location>
</feature>
<keyword evidence="5" id="KW-1185">Reference proteome</keyword>
<accession>E7QRN0</accession>
<dbReference type="EMBL" id="FRAN01000001">
    <property type="protein sequence ID" value="SHK16745.1"/>
    <property type="molecule type" value="Genomic_DNA"/>
</dbReference>
<organism evidence="2 4">
    <name type="scientific">Haladaptatus paucihalophilus DX253</name>
    <dbReference type="NCBI Taxonomy" id="797209"/>
    <lineage>
        <taxon>Archaea</taxon>
        <taxon>Methanobacteriati</taxon>
        <taxon>Methanobacteriota</taxon>
        <taxon>Stenosarchaea group</taxon>
        <taxon>Halobacteria</taxon>
        <taxon>Halobacteriales</taxon>
        <taxon>Haladaptataceae</taxon>
        <taxon>Haladaptatus</taxon>
    </lineage>
</organism>
<feature type="region of interest" description="Disordered" evidence="1">
    <location>
        <begin position="241"/>
        <end position="262"/>
    </location>
</feature>
<evidence type="ECO:0000313" key="3">
    <source>
        <dbReference type="EMBL" id="SHK16745.1"/>
    </source>
</evidence>
<dbReference type="RefSeq" id="WP_007978433.1">
    <property type="nucleotide sequence ID" value="NZ_AEMG01000006.1"/>
</dbReference>
<sequence length="262" mass="28651">MTVLVAGSDRVDAGKTTFTVGLLDYIGGVGFKPRAGNDFWFDHDDATAALTDGRLYGKDAKRLASASRGDADPEDLNPVHRLWRPAPGSGKGLLGQSRREFLVDRVGDGFVVNGTVSLPDAVREALPLSSAVVVESLAELNDQTERRYLPHFRALAERIRSEDRAVVESYSDIARPIQGVEFDTVAVVEPRRVRVYDGARYAKACEVADNSVHDGTMEKRVSDVVNLLDPAETMTLEPLSKAERNDPEKIASEYGDAYESLL</sequence>
<dbReference type="PATRIC" id="fig|797209.4.peg.1444"/>
<proteinExistence type="predicted"/>
<dbReference type="Proteomes" id="UP000003751">
    <property type="component" value="Unassembled WGS sequence"/>
</dbReference>
<evidence type="ECO:0000256" key="1">
    <source>
        <dbReference type="SAM" id="MobiDB-lite"/>
    </source>
</evidence>
<evidence type="ECO:0000313" key="2">
    <source>
        <dbReference type="EMBL" id="EFW92649.1"/>
    </source>
</evidence>
<reference evidence="5" key="2">
    <citation type="submission" date="2016-11" db="EMBL/GenBank/DDBJ databases">
        <authorList>
            <person name="Varghese N."/>
            <person name="Submissions S."/>
        </authorList>
    </citation>
    <scope>NUCLEOTIDE SEQUENCE [LARGE SCALE GENOMIC DNA]</scope>
    <source>
        <strain evidence="5">DX253</strain>
    </source>
</reference>
<dbReference type="AlphaFoldDB" id="E7QRN0"/>
<dbReference type="EMBL" id="AEMG01000006">
    <property type="protein sequence ID" value="EFW92649.1"/>
    <property type="molecule type" value="Genomic_DNA"/>
</dbReference>
<reference evidence="2 4" key="1">
    <citation type="journal article" date="2014" name="ISME J.">
        <title>Trehalose/2-sulfotrehalose biosynthesis and glycine-betaine uptake are widely spread mechanisms for osmoadaptation in the Halobacteriales.</title>
        <authorList>
            <person name="Youssef N.H."/>
            <person name="Savage-Ashlock K.N."/>
            <person name="McCully A.L."/>
            <person name="Luedtke B."/>
            <person name="Shaw E.I."/>
            <person name="Hoff W.D."/>
            <person name="Elshahed M.S."/>
        </authorList>
    </citation>
    <scope>NUCLEOTIDE SEQUENCE [LARGE SCALE GENOMIC DNA]</scope>
    <source>
        <strain evidence="2 4">DX253</strain>
    </source>
</reference>